<sequence>MNLALPKKSVFVRNLEQLLAQFYSTQQACFYNEAVDFFAQYQEQQRALHQAELVWKQSQQAGDIAEVQRKNRSLFTDLQFEDEKRRIRCWTLLRQAAEALLKLSEGTTPLETQTASARLLGGLLMTASSNKRKTLLLENAYKPCYRALLTLRLLEDLLEQNILKEPLWQEWYQERNLGSLTDCPYRQKLQIPIVMGCIIQHAGLMCLPAQQLLAKQTGGDKTERALTQEQRQELLSHCLTGSLDLLKYGLGELPYRGNKREERDLHQQQHERLLKQLQRFISAKPNTPLGSLFKVPQAYASVALPGRPRYNYDALPKAALLMRDGVQRGDYHGVLVDRLFRIVGLFPQGYGVVFTPLGDDGKPQMKYEFAIVNTLYPEKPDQPGCRVVSRNMQYRNTGHNISLSSELNLFFKPARDRLKRLPEERLKELLNILFKDGEENYMNVLLPKCWYPESFFSVPENQNLWQTVHLKQN</sequence>
<comment type="caution">
    <text evidence="1">The sequence shown here is derived from an EMBL/GenBank/DDBJ whole genome shotgun (WGS) entry which is preliminary data.</text>
</comment>
<dbReference type="RefSeq" id="WP_226750478.1">
    <property type="nucleotide sequence ID" value="NZ_JAEINI020000003.1"/>
</dbReference>
<dbReference type="EMBL" id="JAEINI020000003">
    <property type="protein sequence ID" value="MCB5226384.1"/>
    <property type="molecule type" value="Genomic_DNA"/>
</dbReference>
<organism evidence="1 2">
    <name type="scientific">Alishewanella maricola</name>
    <dbReference type="NCBI Taxonomy" id="2795740"/>
    <lineage>
        <taxon>Bacteria</taxon>
        <taxon>Pseudomonadati</taxon>
        <taxon>Pseudomonadota</taxon>
        <taxon>Gammaproteobacteria</taxon>
        <taxon>Alteromonadales</taxon>
        <taxon>Alteromonadaceae</taxon>
        <taxon>Alishewanella</taxon>
    </lineage>
</organism>
<accession>A0ABS8C248</accession>
<reference evidence="1 2" key="1">
    <citation type="submission" date="2021-10" db="EMBL/GenBank/DDBJ databases">
        <title>Alishewanella koreense sp. nov. isolated from seawater of southwestern coast in South Korea and the proposal for the reclassification of Rheinheimera perlucida and Rheinheimera tuosuensis as Arsukibacterium perlucida and Arsukibacterium tuosuensis.</title>
        <authorList>
            <person name="Kim K.H."/>
            <person name="Ruan W."/>
            <person name="Kim K.R."/>
            <person name="Baek J.H."/>
            <person name="Jeon C.O."/>
        </authorList>
    </citation>
    <scope>NUCLEOTIDE SEQUENCE [LARGE SCALE GENOMIC DNA]</scope>
    <source>
        <strain evidence="1 2">16-MA</strain>
    </source>
</reference>
<keyword evidence="2" id="KW-1185">Reference proteome</keyword>
<name>A0ABS8C248_9ALTE</name>
<evidence type="ECO:0000313" key="2">
    <source>
        <dbReference type="Proteomes" id="UP000633814"/>
    </source>
</evidence>
<proteinExistence type="predicted"/>
<protein>
    <submittedName>
        <fullName evidence="1">Uncharacterized protein</fullName>
    </submittedName>
</protein>
<gene>
    <name evidence="1" type="ORF">JAO78_006110</name>
</gene>
<dbReference type="Proteomes" id="UP000633814">
    <property type="component" value="Unassembled WGS sequence"/>
</dbReference>
<evidence type="ECO:0000313" key="1">
    <source>
        <dbReference type="EMBL" id="MCB5226384.1"/>
    </source>
</evidence>